<evidence type="ECO:0000259" key="1">
    <source>
        <dbReference type="SMART" id="SM00829"/>
    </source>
</evidence>
<feature type="domain" description="Enoyl reductase (ER)" evidence="1">
    <location>
        <begin position="14"/>
        <end position="300"/>
    </location>
</feature>
<protein>
    <submittedName>
        <fullName evidence="2">Dehydrogenase</fullName>
    </submittedName>
</protein>
<comment type="caution">
    <text evidence="2">The sequence shown here is derived from an EMBL/GenBank/DDBJ whole genome shotgun (WGS) entry which is preliminary data.</text>
</comment>
<organism evidence="2 3">
    <name type="scientific">Collybia nuda</name>
    <dbReference type="NCBI Taxonomy" id="64659"/>
    <lineage>
        <taxon>Eukaryota</taxon>
        <taxon>Fungi</taxon>
        <taxon>Dikarya</taxon>
        <taxon>Basidiomycota</taxon>
        <taxon>Agaricomycotina</taxon>
        <taxon>Agaricomycetes</taxon>
        <taxon>Agaricomycetidae</taxon>
        <taxon>Agaricales</taxon>
        <taxon>Tricholomatineae</taxon>
        <taxon>Clitocybaceae</taxon>
        <taxon>Collybia</taxon>
    </lineage>
</organism>
<dbReference type="Pfam" id="PF08240">
    <property type="entry name" value="ADH_N"/>
    <property type="match status" value="1"/>
</dbReference>
<dbReference type="InterPro" id="IPR011032">
    <property type="entry name" value="GroES-like_sf"/>
</dbReference>
<name>A0A9P6CKV1_9AGAR</name>
<keyword evidence="3" id="KW-1185">Reference proteome</keyword>
<dbReference type="InterPro" id="IPR047122">
    <property type="entry name" value="Trans-enoyl_RdTase-like"/>
</dbReference>
<dbReference type="AlphaFoldDB" id="A0A9P6CKV1"/>
<dbReference type="PANTHER" id="PTHR45348:SF2">
    <property type="entry name" value="ZINC-TYPE ALCOHOL DEHYDROGENASE-LIKE PROTEIN C2E1P3.01"/>
    <property type="match status" value="1"/>
</dbReference>
<dbReference type="InterPro" id="IPR013149">
    <property type="entry name" value="ADH-like_C"/>
</dbReference>
<dbReference type="PANTHER" id="PTHR45348">
    <property type="entry name" value="HYPOTHETICAL OXIDOREDUCTASE (EUROFUNG)"/>
    <property type="match status" value="1"/>
</dbReference>
<dbReference type="InterPro" id="IPR013154">
    <property type="entry name" value="ADH-like_N"/>
</dbReference>
<accession>A0A9P6CKV1</accession>
<dbReference type="SMART" id="SM00829">
    <property type="entry name" value="PKS_ER"/>
    <property type="match status" value="1"/>
</dbReference>
<dbReference type="InterPro" id="IPR020843">
    <property type="entry name" value="ER"/>
</dbReference>
<dbReference type="Gene3D" id="3.90.180.10">
    <property type="entry name" value="Medium-chain alcohol dehydrogenases, catalytic domain"/>
    <property type="match status" value="1"/>
</dbReference>
<dbReference type="CDD" id="cd08249">
    <property type="entry name" value="enoyl_reductase_like"/>
    <property type="match status" value="1"/>
</dbReference>
<reference evidence="2" key="1">
    <citation type="submission" date="2020-11" db="EMBL/GenBank/DDBJ databases">
        <authorList>
            <consortium name="DOE Joint Genome Institute"/>
            <person name="Ahrendt S."/>
            <person name="Riley R."/>
            <person name="Andreopoulos W."/>
            <person name="Labutti K."/>
            <person name="Pangilinan J."/>
            <person name="Ruiz-Duenas F.J."/>
            <person name="Barrasa J.M."/>
            <person name="Sanchez-Garcia M."/>
            <person name="Camarero S."/>
            <person name="Miyauchi S."/>
            <person name="Serrano A."/>
            <person name="Linde D."/>
            <person name="Babiker R."/>
            <person name="Drula E."/>
            <person name="Ayuso-Fernandez I."/>
            <person name="Pacheco R."/>
            <person name="Padilla G."/>
            <person name="Ferreira P."/>
            <person name="Barriuso J."/>
            <person name="Kellner H."/>
            <person name="Castanera R."/>
            <person name="Alfaro M."/>
            <person name="Ramirez L."/>
            <person name="Pisabarro A.G."/>
            <person name="Kuo A."/>
            <person name="Tritt A."/>
            <person name="Lipzen A."/>
            <person name="He G."/>
            <person name="Yan M."/>
            <person name="Ng V."/>
            <person name="Cullen D."/>
            <person name="Martin F."/>
            <person name="Rosso M.-N."/>
            <person name="Henrissat B."/>
            <person name="Hibbett D."/>
            <person name="Martinez A.T."/>
            <person name="Grigoriev I.V."/>
        </authorList>
    </citation>
    <scope>NUCLEOTIDE SEQUENCE</scope>
    <source>
        <strain evidence="2">CBS 247.69</strain>
    </source>
</reference>
<dbReference type="GO" id="GO:0016651">
    <property type="term" value="F:oxidoreductase activity, acting on NAD(P)H"/>
    <property type="evidence" value="ECO:0007669"/>
    <property type="project" value="InterPro"/>
</dbReference>
<dbReference type="InterPro" id="IPR036291">
    <property type="entry name" value="NAD(P)-bd_dom_sf"/>
</dbReference>
<dbReference type="SUPFAM" id="SSF50129">
    <property type="entry name" value="GroES-like"/>
    <property type="match status" value="1"/>
</dbReference>
<dbReference type="SUPFAM" id="SSF51735">
    <property type="entry name" value="NAD(P)-binding Rossmann-fold domains"/>
    <property type="match status" value="1"/>
</dbReference>
<evidence type="ECO:0000313" key="2">
    <source>
        <dbReference type="EMBL" id="KAF9465715.1"/>
    </source>
</evidence>
<gene>
    <name evidence="2" type="ORF">BDZ94DRAFT_1344529</name>
</gene>
<dbReference type="OrthoDB" id="3233595at2759"/>
<dbReference type="EMBL" id="MU150245">
    <property type="protein sequence ID" value="KAF9465715.1"/>
    <property type="molecule type" value="Genomic_DNA"/>
</dbReference>
<proteinExistence type="predicted"/>
<dbReference type="Gene3D" id="3.40.50.720">
    <property type="entry name" value="NAD(P)-binding Rossmann-like Domain"/>
    <property type="match status" value="1"/>
</dbReference>
<dbReference type="Pfam" id="PF00107">
    <property type="entry name" value="ADH_zinc_N"/>
    <property type="match status" value="1"/>
</dbReference>
<evidence type="ECO:0000313" key="3">
    <source>
        <dbReference type="Proteomes" id="UP000807353"/>
    </source>
</evidence>
<sequence>MRPTQMKAVVTADGGKIALKANVPVPTPGHGQILVKVIAAAQNPPEWMNLANPNPNDIVLGHDFAGVIEEVGPGVPQDLRKVGDRVAGFLNGCVSKEEGGTFAEYCISDAHVLVAIPDSLSFEDAAGVGLAGFSACQALWQNRDLPTPLSPTKESFPFLVWGGASAVGQWAVQLAKQSGLQVIATASPKNHELLKSLGADAVFDYRDPDVSKKIREFSGDKLAHAVDTIAEGDTTAQVCASFGSKGGYAALLLPAKSTREDVKAEFSLVYTLFGKAFESPLPYPAIPEHYELGKKFGVLLSTLLRDKRLKTTPLKLVPNGLADVEKWIQYQKDKKVSAEKITYRISDTP</sequence>
<dbReference type="Proteomes" id="UP000807353">
    <property type="component" value="Unassembled WGS sequence"/>
</dbReference>